<protein>
    <submittedName>
        <fullName evidence="1">Uncharacterized protein</fullName>
    </submittedName>
</protein>
<accession>W9R8U1</accession>
<gene>
    <name evidence="1" type="ORF">L484_013673</name>
</gene>
<dbReference type="Proteomes" id="UP000030645">
    <property type="component" value="Unassembled WGS sequence"/>
</dbReference>
<name>W9R8U1_9ROSA</name>
<organism evidence="1 2">
    <name type="scientific">Morus notabilis</name>
    <dbReference type="NCBI Taxonomy" id="981085"/>
    <lineage>
        <taxon>Eukaryota</taxon>
        <taxon>Viridiplantae</taxon>
        <taxon>Streptophyta</taxon>
        <taxon>Embryophyta</taxon>
        <taxon>Tracheophyta</taxon>
        <taxon>Spermatophyta</taxon>
        <taxon>Magnoliopsida</taxon>
        <taxon>eudicotyledons</taxon>
        <taxon>Gunneridae</taxon>
        <taxon>Pentapetalae</taxon>
        <taxon>rosids</taxon>
        <taxon>fabids</taxon>
        <taxon>Rosales</taxon>
        <taxon>Moraceae</taxon>
        <taxon>Moreae</taxon>
        <taxon>Morus</taxon>
    </lineage>
</organism>
<keyword evidence="2" id="KW-1185">Reference proteome</keyword>
<evidence type="ECO:0000313" key="1">
    <source>
        <dbReference type="EMBL" id="EXB41596.1"/>
    </source>
</evidence>
<reference evidence="2" key="1">
    <citation type="submission" date="2013-01" db="EMBL/GenBank/DDBJ databases">
        <title>Draft Genome Sequence of a Mulberry Tree, Morus notabilis C.K. Schneid.</title>
        <authorList>
            <person name="He N."/>
            <person name="Zhao S."/>
        </authorList>
    </citation>
    <scope>NUCLEOTIDE SEQUENCE</scope>
</reference>
<sequence>MCRIELETRFHDRGWTKVNQRARVKAKVDARQKSNQSQGQLGSTYDPIGAEVAIVPRRTRFSMAPRSDRDRFDARPKLD</sequence>
<dbReference type="AlphaFoldDB" id="W9R8U1"/>
<evidence type="ECO:0000313" key="2">
    <source>
        <dbReference type="Proteomes" id="UP000030645"/>
    </source>
</evidence>
<dbReference type="EMBL" id="KE343797">
    <property type="protein sequence ID" value="EXB41596.1"/>
    <property type="molecule type" value="Genomic_DNA"/>
</dbReference>
<proteinExistence type="predicted"/>